<protein>
    <submittedName>
        <fullName evidence="1">Uncharacterized protein</fullName>
    </submittedName>
</protein>
<dbReference type="Proteomes" id="UP000190092">
    <property type="component" value="Unassembled WGS sequence"/>
</dbReference>
<accession>A0A1T4TJA5</accession>
<organism evidence="1 2">
    <name type="scientific">Enhydrobacter aerosaccus</name>
    <dbReference type="NCBI Taxonomy" id="225324"/>
    <lineage>
        <taxon>Bacteria</taxon>
        <taxon>Pseudomonadati</taxon>
        <taxon>Pseudomonadota</taxon>
        <taxon>Alphaproteobacteria</taxon>
        <taxon>Hyphomicrobiales</taxon>
        <taxon>Enhydrobacter</taxon>
    </lineage>
</organism>
<dbReference type="EMBL" id="FUWJ01000019">
    <property type="protein sequence ID" value="SKA40560.1"/>
    <property type="molecule type" value="Genomic_DNA"/>
</dbReference>
<evidence type="ECO:0000313" key="1">
    <source>
        <dbReference type="EMBL" id="SKA40560.1"/>
    </source>
</evidence>
<gene>
    <name evidence="1" type="ORF">SAMN02745126_06378</name>
</gene>
<evidence type="ECO:0000313" key="2">
    <source>
        <dbReference type="Proteomes" id="UP000190092"/>
    </source>
</evidence>
<sequence length="75" mass="8428">MGQPLHKVSSAGPVIRIGDKLGRELNMLWTSPQLPGIAVHHCGHMTALRPYYVIARSFTRKFRLLKQAQRAADYA</sequence>
<reference evidence="2" key="1">
    <citation type="submission" date="2017-02" db="EMBL/GenBank/DDBJ databases">
        <authorList>
            <person name="Varghese N."/>
            <person name="Submissions S."/>
        </authorList>
    </citation>
    <scope>NUCLEOTIDE SEQUENCE [LARGE SCALE GENOMIC DNA]</scope>
    <source>
        <strain evidence="2">ATCC 27094</strain>
    </source>
</reference>
<dbReference type="AlphaFoldDB" id="A0A1T4TJA5"/>
<dbReference type="STRING" id="225324.SAMN02745126_06378"/>
<name>A0A1T4TJA5_9HYPH</name>
<proteinExistence type="predicted"/>
<keyword evidence="2" id="KW-1185">Reference proteome</keyword>
<dbReference type="RefSeq" id="WP_085938110.1">
    <property type="nucleotide sequence ID" value="NZ_FUWJ01000019.1"/>
</dbReference>